<gene>
    <name evidence="1" type="ORF">DFQ01_110156</name>
</gene>
<organism evidence="1 2">
    <name type="scientific">Paenibacillus cellulosilyticus</name>
    <dbReference type="NCBI Taxonomy" id="375489"/>
    <lineage>
        <taxon>Bacteria</taxon>
        <taxon>Bacillati</taxon>
        <taxon>Bacillota</taxon>
        <taxon>Bacilli</taxon>
        <taxon>Bacillales</taxon>
        <taxon>Paenibacillaceae</taxon>
        <taxon>Paenibacillus</taxon>
    </lineage>
</organism>
<dbReference type="Proteomes" id="UP000246635">
    <property type="component" value="Unassembled WGS sequence"/>
</dbReference>
<evidence type="ECO:0000313" key="1">
    <source>
        <dbReference type="EMBL" id="PWW01265.1"/>
    </source>
</evidence>
<dbReference type="RefSeq" id="WP_110044746.1">
    <property type="nucleotide sequence ID" value="NZ_CP054613.1"/>
</dbReference>
<sequence length="59" mass="6935">MLETTSDNFISLDYWKEQIAKFPLNKYEFVVYHTELMLELHGSSAWKLKAIRALIDASK</sequence>
<dbReference type="EMBL" id="QGTQ01000010">
    <property type="protein sequence ID" value="PWW01265.1"/>
    <property type="molecule type" value="Genomic_DNA"/>
</dbReference>
<reference evidence="1 2" key="1">
    <citation type="submission" date="2018-05" db="EMBL/GenBank/DDBJ databases">
        <title>Genomic Encyclopedia of Type Strains, Phase III (KMG-III): the genomes of soil and plant-associated and newly described type strains.</title>
        <authorList>
            <person name="Whitman W."/>
        </authorList>
    </citation>
    <scope>NUCLEOTIDE SEQUENCE [LARGE SCALE GENOMIC DNA]</scope>
    <source>
        <strain evidence="1 2">CECT 5696</strain>
    </source>
</reference>
<dbReference type="AlphaFoldDB" id="A0A2V2Z1K8"/>
<accession>A0A2V2Z1K8</accession>
<proteinExistence type="predicted"/>
<protein>
    <submittedName>
        <fullName evidence="1">Uncharacterized protein</fullName>
    </submittedName>
</protein>
<keyword evidence="2" id="KW-1185">Reference proteome</keyword>
<evidence type="ECO:0000313" key="2">
    <source>
        <dbReference type="Proteomes" id="UP000246635"/>
    </source>
</evidence>
<name>A0A2V2Z1K8_9BACL</name>
<comment type="caution">
    <text evidence="1">The sequence shown here is derived from an EMBL/GenBank/DDBJ whole genome shotgun (WGS) entry which is preliminary data.</text>
</comment>